<name>A0A645CFC0_9ZZZZ</name>
<evidence type="ECO:0000256" key="7">
    <source>
        <dbReference type="ARBA" id="ARBA00022840"/>
    </source>
</evidence>
<dbReference type="PANTHER" id="PTHR11451">
    <property type="entry name" value="THREONINE-TRNA LIGASE"/>
    <property type="match status" value="1"/>
</dbReference>
<reference evidence="12" key="1">
    <citation type="submission" date="2019-08" db="EMBL/GenBank/DDBJ databases">
        <authorList>
            <person name="Kucharzyk K."/>
            <person name="Murdoch R.W."/>
            <person name="Higgins S."/>
            <person name="Loffler F."/>
        </authorList>
    </citation>
    <scope>NUCLEOTIDE SEQUENCE</scope>
</reference>
<dbReference type="GO" id="GO:0046872">
    <property type="term" value="F:metal ion binding"/>
    <property type="evidence" value="ECO:0007669"/>
    <property type="project" value="UniProtKB-KW"/>
</dbReference>
<protein>
    <recommendedName>
        <fullName evidence="2">threonine--tRNA ligase</fullName>
        <ecNumber evidence="2">6.1.1.3</ecNumber>
    </recommendedName>
</protein>
<evidence type="ECO:0000259" key="11">
    <source>
        <dbReference type="PROSITE" id="PS50862"/>
    </source>
</evidence>
<dbReference type="CDD" id="cd00860">
    <property type="entry name" value="ThrRS_anticodon"/>
    <property type="match status" value="1"/>
</dbReference>
<dbReference type="Pfam" id="PF00587">
    <property type="entry name" value="tRNA-synt_2b"/>
    <property type="match status" value="1"/>
</dbReference>
<keyword evidence="5" id="KW-0547">Nucleotide-binding</keyword>
<dbReference type="InterPro" id="IPR002320">
    <property type="entry name" value="Thr-tRNA-ligase_IIa"/>
</dbReference>
<evidence type="ECO:0000256" key="10">
    <source>
        <dbReference type="ARBA" id="ARBA00049515"/>
    </source>
</evidence>
<sequence>MEEGPGFPFFLPKGVVLKNKLIEYWRELHKKYGYVEIETPMILNRELWETSGHWFHYKDNMYTVSIDEQEFAIKPMNCPGGMLVYKSEVHSYRDLPIRAGELGRVHRHELSGALHGLMRVRALTQDDAHIFMLPEQIKDEIKGVVKLINEVYEKFGFKYKVELSTRPENSMGTDEEWQLAESSLQGALEEMNMEFKINKGDGAFYGPKIDFHLEDSLGRTWQCGTIQLDFQLPQRFDLNYIGSDGEKHRPIVIHRVIFGSVERFIGILIEHFAGKFPTWLSPVQVKILPISEQYNNYAEAVKNKLEDSNVRVEMDLRAEKIGFKIREARNERIPYIIVVGEKEEASQSIALRSRNGGDEGSVLLEDFIERIFHEISNKKI</sequence>
<evidence type="ECO:0000256" key="5">
    <source>
        <dbReference type="ARBA" id="ARBA00022741"/>
    </source>
</evidence>
<dbReference type="InterPro" id="IPR036621">
    <property type="entry name" value="Anticodon-bd_dom_sf"/>
</dbReference>
<dbReference type="FunFam" id="3.40.50.800:FF:000001">
    <property type="entry name" value="Threonine--tRNA ligase"/>
    <property type="match status" value="1"/>
</dbReference>
<dbReference type="AlphaFoldDB" id="A0A645CFC0"/>
<evidence type="ECO:0000256" key="3">
    <source>
        <dbReference type="ARBA" id="ARBA00022598"/>
    </source>
</evidence>
<dbReference type="FunFam" id="3.30.930.10:FF:000002">
    <property type="entry name" value="Threonine--tRNA ligase"/>
    <property type="match status" value="1"/>
</dbReference>
<dbReference type="PANTHER" id="PTHR11451:SF44">
    <property type="entry name" value="THREONINE--TRNA LIGASE, CHLOROPLASTIC_MITOCHONDRIAL 2"/>
    <property type="match status" value="1"/>
</dbReference>
<evidence type="ECO:0000256" key="4">
    <source>
        <dbReference type="ARBA" id="ARBA00022723"/>
    </source>
</evidence>
<dbReference type="CDD" id="cd00771">
    <property type="entry name" value="ThrRS_core"/>
    <property type="match status" value="1"/>
</dbReference>
<dbReference type="GO" id="GO:0004829">
    <property type="term" value="F:threonine-tRNA ligase activity"/>
    <property type="evidence" value="ECO:0007669"/>
    <property type="project" value="UniProtKB-EC"/>
</dbReference>
<keyword evidence="9" id="KW-0030">Aminoacyl-tRNA synthetase</keyword>
<evidence type="ECO:0000313" key="12">
    <source>
        <dbReference type="EMBL" id="MPM75621.1"/>
    </source>
</evidence>
<dbReference type="EMBL" id="VSSQ01026748">
    <property type="protein sequence ID" value="MPM75621.1"/>
    <property type="molecule type" value="Genomic_DNA"/>
</dbReference>
<organism evidence="12">
    <name type="scientific">bioreactor metagenome</name>
    <dbReference type="NCBI Taxonomy" id="1076179"/>
    <lineage>
        <taxon>unclassified sequences</taxon>
        <taxon>metagenomes</taxon>
        <taxon>ecological metagenomes</taxon>
    </lineage>
</organism>
<evidence type="ECO:0000256" key="2">
    <source>
        <dbReference type="ARBA" id="ARBA00013163"/>
    </source>
</evidence>
<dbReference type="InterPro" id="IPR004154">
    <property type="entry name" value="Anticodon-bd"/>
</dbReference>
<dbReference type="Gene3D" id="3.40.50.800">
    <property type="entry name" value="Anticodon-binding domain"/>
    <property type="match status" value="1"/>
</dbReference>
<keyword evidence="4" id="KW-0479">Metal-binding</keyword>
<dbReference type="EC" id="6.1.1.3" evidence="2"/>
<dbReference type="PRINTS" id="PR01047">
    <property type="entry name" value="TRNASYNTHTHR"/>
</dbReference>
<comment type="catalytic activity">
    <reaction evidence="10">
        <text>tRNA(Thr) + L-threonine + ATP = L-threonyl-tRNA(Thr) + AMP + diphosphate + H(+)</text>
        <dbReference type="Rhea" id="RHEA:24624"/>
        <dbReference type="Rhea" id="RHEA-COMP:9670"/>
        <dbReference type="Rhea" id="RHEA-COMP:9704"/>
        <dbReference type="ChEBI" id="CHEBI:15378"/>
        <dbReference type="ChEBI" id="CHEBI:30616"/>
        <dbReference type="ChEBI" id="CHEBI:33019"/>
        <dbReference type="ChEBI" id="CHEBI:57926"/>
        <dbReference type="ChEBI" id="CHEBI:78442"/>
        <dbReference type="ChEBI" id="CHEBI:78534"/>
        <dbReference type="ChEBI" id="CHEBI:456215"/>
        <dbReference type="EC" id="6.1.1.3"/>
    </reaction>
</comment>
<gene>
    <name evidence="12" type="primary">thrZ_14</name>
    <name evidence="12" type="ORF">SDC9_122615</name>
</gene>
<evidence type="ECO:0000256" key="8">
    <source>
        <dbReference type="ARBA" id="ARBA00022917"/>
    </source>
</evidence>
<dbReference type="InterPro" id="IPR033728">
    <property type="entry name" value="ThrRS_core"/>
</dbReference>
<dbReference type="Gene3D" id="3.30.930.10">
    <property type="entry name" value="Bira Bifunctional Protein, Domain 2"/>
    <property type="match status" value="1"/>
</dbReference>
<keyword evidence="8" id="KW-0648">Protein biosynthesis</keyword>
<dbReference type="InterPro" id="IPR045864">
    <property type="entry name" value="aa-tRNA-synth_II/BPL/LPL"/>
</dbReference>
<evidence type="ECO:0000256" key="6">
    <source>
        <dbReference type="ARBA" id="ARBA00022833"/>
    </source>
</evidence>
<dbReference type="GO" id="GO:0006435">
    <property type="term" value="P:threonyl-tRNA aminoacylation"/>
    <property type="evidence" value="ECO:0007669"/>
    <property type="project" value="InterPro"/>
</dbReference>
<evidence type="ECO:0000256" key="1">
    <source>
        <dbReference type="ARBA" id="ARBA00008226"/>
    </source>
</evidence>
<keyword evidence="3 12" id="KW-0436">Ligase</keyword>
<comment type="caution">
    <text evidence="12">The sequence shown here is derived from an EMBL/GenBank/DDBJ whole genome shotgun (WGS) entry which is preliminary data.</text>
</comment>
<keyword evidence="6" id="KW-0862">Zinc</keyword>
<proteinExistence type="inferred from homology"/>
<dbReference type="InterPro" id="IPR047246">
    <property type="entry name" value="ThrRS_anticodon"/>
</dbReference>
<dbReference type="SUPFAM" id="SSF55681">
    <property type="entry name" value="Class II aaRS and biotin synthetases"/>
    <property type="match status" value="1"/>
</dbReference>
<dbReference type="GO" id="GO:0005737">
    <property type="term" value="C:cytoplasm"/>
    <property type="evidence" value="ECO:0007669"/>
    <property type="project" value="InterPro"/>
</dbReference>
<dbReference type="InterPro" id="IPR002314">
    <property type="entry name" value="aa-tRNA-synt_IIb"/>
</dbReference>
<accession>A0A645CFC0</accession>
<keyword evidence="7" id="KW-0067">ATP-binding</keyword>
<dbReference type="SUPFAM" id="SSF52954">
    <property type="entry name" value="Class II aaRS ABD-related"/>
    <property type="match status" value="1"/>
</dbReference>
<dbReference type="GO" id="GO:0005524">
    <property type="term" value="F:ATP binding"/>
    <property type="evidence" value="ECO:0007669"/>
    <property type="project" value="UniProtKB-KW"/>
</dbReference>
<dbReference type="PROSITE" id="PS50862">
    <property type="entry name" value="AA_TRNA_LIGASE_II"/>
    <property type="match status" value="1"/>
</dbReference>
<dbReference type="Pfam" id="PF03129">
    <property type="entry name" value="HGTP_anticodon"/>
    <property type="match status" value="1"/>
</dbReference>
<dbReference type="InterPro" id="IPR006195">
    <property type="entry name" value="aa-tRNA-synth_II"/>
</dbReference>
<feature type="domain" description="Aminoacyl-transfer RNA synthetases class-II family profile" evidence="11">
    <location>
        <begin position="12"/>
        <end position="277"/>
    </location>
</feature>
<evidence type="ECO:0000256" key="9">
    <source>
        <dbReference type="ARBA" id="ARBA00023146"/>
    </source>
</evidence>
<comment type="similarity">
    <text evidence="1">Belongs to the class-II aminoacyl-tRNA synthetase family.</text>
</comment>
<dbReference type="NCBIfam" id="TIGR00418">
    <property type="entry name" value="thrS"/>
    <property type="match status" value="1"/>
</dbReference>